<dbReference type="OrthoDB" id="7862411at2759"/>
<accession>B4JJ04</accession>
<sequence>MCPQFCGCCCDTNTQQTGSNQGQSQDIEMKDLTPSLMITITKQPQKSSFPNRSSYSSLGVAERPNIIGSWNCDGEIEHYNTDEHEPTIYNKAL</sequence>
<dbReference type="AlphaFoldDB" id="B4JJ04"/>
<gene>
    <name evidence="1" type="primary">Dgri\GH12357</name>
    <name evidence="1" type="ORF">Dgri_GH12357</name>
</gene>
<proteinExistence type="predicted"/>
<keyword evidence="2" id="KW-1185">Reference proteome</keyword>
<evidence type="ECO:0000313" key="1">
    <source>
        <dbReference type="EMBL" id="EDV99568.1"/>
    </source>
</evidence>
<dbReference type="Proteomes" id="UP000001070">
    <property type="component" value="Unassembled WGS sequence"/>
</dbReference>
<dbReference type="EMBL" id="CH916370">
    <property type="protein sequence ID" value="EDV99568.1"/>
    <property type="molecule type" value="Genomic_DNA"/>
</dbReference>
<dbReference type="HOGENOM" id="CLU_2186700_0_0_1"/>
<dbReference type="InParanoid" id="B4JJ04"/>
<protein>
    <submittedName>
        <fullName evidence="1">GH12357</fullName>
    </submittedName>
</protein>
<organism evidence="2">
    <name type="scientific">Drosophila grimshawi</name>
    <name type="common">Hawaiian fruit fly</name>
    <name type="synonym">Idiomyia grimshawi</name>
    <dbReference type="NCBI Taxonomy" id="7222"/>
    <lineage>
        <taxon>Eukaryota</taxon>
        <taxon>Metazoa</taxon>
        <taxon>Ecdysozoa</taxon>
        <taxon>Arthropoda</taxon>
        <taxon>Hexapoda</taxon>
        <taxon>Insecta</taxon>
        <taxon>Pterygota</taxon>
        <taxon>Neoptera</taxon>
        <taxon>Endopterygota</taxon>
        <taxon>Diptera</taxon>
        <taxon>Brachycera</taxon>
        <taxon>Muscomorpha</taxon>
        <taxon>Ephydroidea</taxon>
        <taxon>Drosophilidae</taxon>
        <taxon>Drosophila</taxon>
        <taxon>Hawaiian Drosophila</taxon>
    </lineage>
</organism>
<dbReference type="PhylomeDB" id="B4JJ04"/>
<name>B4JJ04_DROGR</name>
<reference evidence="1 2" key="1">
    <citation type="journal article" date="2007" name="Nature">
        <title>Evolution of genes and genomes on the Drosophila phylogeny.</title>
        <authorList>
            <consortium name="Drosophila 12 Genomes Consortium"/>
            <person name="Clark A.G."/>
            <person name="Eisen M.B."/>
            <person name="Smith D.R."/>
            <person name="Bergman C.M."/>
            <person name="Oliver B."/>
            <person name="Markow T.A."/>
            <person name="Kaufman T.C."/>
            <person name="Kellis M."/>
            <person name="Gelbart W."/>
            <person name="Iyer V.N."/>
            <person name="Pollard D.A."/>
            <person name="Sackton T.B."/>
            <person name="Larracuente A.M."/>
            <person name="Singh N.D."/>
            <person name="Abad J.P."/>
            <person name="Abt D.N."/>
            <person name="Adryan B."/>
            <person name="Aguade M."/>
            <person name="Akashi H."/>
            <person name="Anderson W.W."/>
            <person name="Aquadro C.F."/>
            <person name="Ardell D.H."/>
            <person name="Arguello R."/>
            <person name="Artieri C.G."/>
            <person name="Barbash D.A."/>
            <person name="Barker D."/>
            <person name="Barsanti P."/>
            <person name="Batterham P."/>
            <person name="Batzoglou S."/>
            <person name="Begun D."/>
            <person name="Bhutkar A."/>
            <person name="Blanco E."/>
            <person name="Bosak S.A."/>
            <person name="Bradley R.K."/>
            <person name="Brand A.D."/>
            <person name="Brent M.R."/>
            <person name="Brooks A.N."/>
            <person name="Brown R.H."/>
            <person name="Butlin R.K."/>
            <person name="Caggese C."/>
            <person name="Calvi B.R."/>
            <person name="Bernardo de Carvalho A."/>
            <person name="Caspi A."/>
            <person name="Castrezana S."/>
            <person name="Celniker S.E."/>
            <person name="Chang J.L."/>
            <person name="Chapple C."/>
            <person name="Chatterji S."/>
            <person name="Chinwalla A."/>
            <person name="Civetta A."/>
            <person name="Clifton S.W."/>
            <person name="Comeron J.M."/>
            <person name="Costello J.C."/>
            <person name="Coyne J.A."/>
            <person name="Daub J."/>
            <person name="David R.G."/>
            <person name="Delcher A.L."/>
            <person name="Delehaunty K."/>
            <person name="Do C.B."/>
            <person name="Ebling H."/>
            <person name="Edwards K."/>
            <person name="Eickbush T."/>
            <person name="Evans J.D."/>
            <person name="Filipski A."/>
            <person name="Findeiss S."/>
            <person name="Freyhult E."/>
            <person name="Fulton L."/>
            <person name="Fulton R."/>
            <person name="Garcia A.C."/>
            <person name="Gardiner A."/>
            <person name="Garfield D.A."/>
            <person name="Garvin B.E."/>
            <person name="Gibson G."/>
            <person name="Gilbert D."/>
            <person name="Gnerre S."/>
            <person name="Godfrey J."/>
            <person name="Good R."/>
            <person name="Gotea V."/>
            <person name="Gravely B."/>
            <person name="Greenberg A.J."/>
            <person name="Griffiths-Jones S."/>
            <person name="Gross S."/>
            <person name="Guigo R."/>
            <person name="Gustafson E.A."/>
            <person name="Haerty W."/>
            <person name="Hahn M.W."/>
            <person name="Halligan D.L."/>
            <person name="Halpern A.L."/>
            <person name="Halter G.M."/>
            <person name="Han M.V."/>
            <person name="Heger A."/>
            <person name="Hillier L."/>
            <person name="Hinrichs A.S."/>
            <person name="Holmes I."/>
            <person name="Hoskins R.A."/>
            <person name="Hubisz M.J."/>
            <person name="Hultmark D."/>
            <person name="Huntley M.A."/>
            <person name="Jaffe D.B."/>
            <person name="Jagadeeshan S."/>
            <person name="Jeck W.R."/>
            <person name="Johnson J."/>
            <person name="Jones C.D."/>
            <person name="Jordan W.C."/>
            <person name="Karpen G.H."/>
            <person name="Kataoka E."/>
            <person name="Keightley P.D."/>
            <person name="Kheradpour P."/>
            <person name="Kirkness E.F."/>
            <person name="Koerich L.B."/>
            <person name="Kristiansen K."/>
            <person name="Kudrna D."/>
            <person name="Kulathinal R.J."/>
            <person name="Kumar S."/>
            <person name="Kwok R."/>
            <person name="Lander E."/>
            <person name="Langley C.H."/>
            <person name="Lapoint R."/>
            <person name="Lazzaro B.P."/>
            <person name="Lee S.J."/>
            <person name="Levesque L."/>
            <person name="Li R."/>
            <person name="Lin C.F."/>
            <person name="Lin M.F."/>
            <person name="Lindblad-Toh K."/>
            <person name="Llopart A."/>
            <person name="Long M."/>
            <person name="Low L."/>
            <person name="Lozovsky E."/>
            <person name="Lu J."/>
            <person name="Luo M."/>
            <person name="Machado C.A."/>
            <person name="Makalowski W."/>
            <person name="Marzo M."/>
            <person name="Matsuda M."/>
            <person name="Matzkin L."/>
            <person name="McAllister B."/>
            <person name="McBride C.S."/>
            <person name="McKernan B."/>
            <person name="McKernan K."/>
            <person name="Mendez-Lago M."/>
            <person name="Minx P."/>
            <person name="Mollenhauer M.U."/>
            <person name="Montooth K."/>
            <person name="Mount S.M."/>
            <person name="Mu X."/>
            <person name="Myers E."/>
            <person name="Negre B."/>
            <person name="Newfeld S."/>
            <person name="Nielsen R."/>
            <person name="Noor M.A."/>
            <person name="O'Grady P."/>
            <person name="Pachter L."/>
            <person name="Papaceit M."/>
            <person name="Parisi M.J."/>
            <person name="Parisi M."/>
            <person name="Parts L."/>
            <person name="Pedersen J.S."/>
            <person name="Pesole G."/>
            <person name="Phillippy A.M."/>
            <person name="Ponting C.P."/>
            <person name="Pop M."/>
            <person name="Porcelli D."/>
            <person name="Powell J.R."/>
            <person name="Prohaska S."/>
            <person name="Pruitt K."/>
            <person name="Puig M."/>
            <person name="Quesneville H."/>
            <person name="Ram K.R."/>
            <person name="Rand D."/>
            <person name="Rasmussen M.D."/>
            <person name="Reed L.K."/>
            <person name="Reenan R."/>
            <person name="Reily A."/>
            <person name="Remington K.A."/>
            <person name="Rieger T.T."/>
            <person name="Ritchie M.G."/>
            <person name="Robin C."/>
            <person name="Rogers Y.H."/>
            <person name="Rohde C."/>
            <person name="Rozas J."/>
            <person name="Rubenfield M.J."/>
            <person name="Ruiz A."/>
            <person name="Russo S."/>
            <person name="Salzberg S.L."/>
            <person name="Sanchez-Gracia A."/>
            <person name="Saranga D.J."/>
            <person name="Sato H."/>
            <person name="Schaeffer S.W."/>
            <person name="Schatz M.C."/>
            <person name="Schlenke T."/>
            <person name="Schwartz R."/>
            <person name="Segarra C."/>
            <person name="Singh R.S."/>
            <person name="Sirot L."/>
            <person name="Sirota M."/>
            <person name="Sisneros N.B."/>
            <person name="Smith C.D."/>
            <person name="Smith T.F."/>
            <person name="Spieth J."/>
            <person name="Stage D.E."/>
            <person name="Stark A."/>
            <person name="Stephan W."/>
            <person name="Strausberg R.L."/>
            <person name="Strempel S."/>
            <person name="Sturgill D."/>
            <person name="Sutton G."/>
            <person name="Sutton G.G."/>
            <person name="Tao W."/>
            <person name="Teichmann S."/>
            <person name="Tobari Y.N."/>
            <person name="Tomimura Y."/>
            <person name="Tsolas J.M."/>
            <person name="Valente V.L."/>
            <person name="Venter E."/>
            <person name="Venter J.C."/>
            <person name="Vicario S."/>
            <person name="Vieira F.G."/>
            <person name="Vilella A.J."/>
            <person name="Villasante A."/>
            <person name="Walenz B."/>
            <person name="Wang J."/>
            <person name="Wasserman M."/>
            <person name="Watts T."/>
            <person name="Wilson D."/>
            <person name="Wilson R.K."/>
            <person name="Wing R.A."/>
            <person name="Wolfner M.F."/>
            <person name="Wong A."/>
            <person name="Wong G.K."/>
            <person name="Wu C.I."/>
            <person name="Wu G."/>
            <person name="Yamamoto D."/>
            <person name="Yang H.P."/>
            <person name="Yang S.P."/>
            <person name="Yorke J.A."/>
            <person name="Yoshida K."/>
            <person name="Zdobnov E."/>
            <person name="Zhang P."/>
            <person name="Zhang Y."/>
            <person name="Zimin A.V."/>
            <person name="Baldwin J."/>
            <person name="Abdouelleil A."/>
            <person name="Abdulkadir J."/>
            <person name="Abebe A."/>
            <person name="Abera B."/>
            <person name="Abreu J."/>
            <person name="Acer S.C."/>
            <person name="Aftuck L."/>
            <person name="Alexander A."/>
            <person name="An P."/>
            <person name="Anderson E."/>
            <person name="Anderson S."/>
            <person name="Arachi H."/>
            <person name="Azer M."/>
            <person name="Bachantsang P."/>
            <person name="Barry A."/>
            <person name="Bayul T."/>
            <person name="Berlin A."/>
            <person name="Bessette D."/>
            <person name="Bloom T."/>
            <person name="Blye J."/>
            <person name="Boguslavskiy L."/>
            <person name="Bonnet C."/>
            <person name="Boukhgalter B."/>
            <person name="Bourzgui I."/>
            <person name="Brown A."/>
            <person name="Cahill P."/>
            <person name="Channer S."/>
            <person name="Cheshatsang Y."/>
            <person name="Chuda L."/>
            <person name="Citroen M."/>
            <person name="Collymore A."/>
            <person name="Cooke P."/>
            <person name="Costello M."/>
            <person name="D'Aco K."/>
            <person name="Daza R."/>
            <person name="De Haan G."/>
            <person name="DeGray S."/>
            <person name="DeMaso C."/>
            <person name="Dhargay N."/>
            <person name="Dooley K."/>
            <person name="Dooley E."/>
            <person name="Doricent M."/>
            <person name="Dorje P."/>
            <person name="Dorjee K."/>
            <person name="Dupes A."/>
            <person name="Elong R."/>
            <person name="Falk J."/>
            <person name="Farina A."/>
            <person name="Faro S."/>
            <person name="Ferguson D."/>
            <person name="Fisher S."/>
            <person name="Foley C.D."/>
            <person name="Franke A."/>
            <person name="Friedrich D."/>
            <person name="Gadbois L."/>
            <person name="Gearin G."/>
            <person name="Gearin C.R."/>
            <person name="Giannoukos G."/>
            <person name="Goode T."/>
            <person name="Graham J."/>
            <person name="Grandbois E."/>
            <person name="Grewal S."/>
            <person name="Gyaltsen K."/>
            <person name="Hafez N."/>
            <person name="Hagos B."/>
            <person name="Hall J."/>
            <person name="Henson C."/>
            <person name="Hollinger A."/>
            <person name="Honan T."/>
            <person name="Huard M.D."/>
            <person name="Hughes L."/>
            <person name="Hurhula B."/>
            <person name="Husby M.E."/>
            <person name="Kamat A."/>
            <person name="Kanga B."/>
            <person name="Kashin S."/>
            <person name="Khazanovich D."/>
            <person name="Kisner P."/>
            <person name="Lance K."/>
            <person name="Lara M."/>
            <person name="Lee W."/>
            <person name="Lennon N."/>
            <person name="Letendre F."/>
            <person name="LeVine R."/>
            <person name="Lipovsky A."/>
            <person name="Liu X."/>
            <person name="Liu J."/>
            <person name="Liu S."/>
            <person name="Lokyitsang T."/>
            <person name="Lokyitsang Y."/>
            <person name="Lubonja R."/>
            <person name="Lui A."/>
            <person name="MacDonald P."/>
            <person name="Magnisalis V."/>
            <person name="Maru K."/>
            <person name="Matthews C."/>
            <person name="McCusker W."/>
            <person name="McDonough S."/>
            <person name="Mehta T."/>
            <person name="Meldrim J."/>
            <person name="Meneus L."/>
            <person name="Mihai O."/>
            <person name="Mihalev A."/>
            <person name="Mihova T."/>
            <person name="Mittelman R."/>
            <person name="Mlenga V."/>
            <person name="Montmayeur A."/>
            <person name="Mulrain L."/>
            <person name="Navidi A."/>
            <person name="Naylor J."/>
            <person name="Negash T."/>
            <person name="Nguyen T."/>
            <person name="Nguyen N."/>
            <person name="Nicol R."/>
            <person name="Norbu C."/>
            <person name="Norbu N."/>
            <person name="Novod N."/>
            <person name="O'Neill B."/>
            <person name="Osman S."/>
            <person name="Markiewicz E."/>
            <person name="Oyono O.L."/>
            <person name="Patti C."/>
            <person name="Phunkhang P."/>
            <person name="Pierre F."/>
            <person name="Priest M."/>
            <person name="Raghuraman S."/>
            <person name="Rege F."/>
            <person name="Reyes R."/>
            <person name="Rise C."/>
            <person name="Rogov P."/>
            <person name="Ross K."/>
            <person name="Ryan E."/>
            <person name="Settipalli S."/>
            <person name="Shea T."/>
            <person name="Sherpa N."/>
            <person name="Shi L."/>
            <person name="Shih D."/>
            <person name="Sparrow T."/>
            <person name="Spaulding J."/>
            <person name="Stalker J."/>
            <person name="Stange-Thomann N."/>
            <person name="Stavropoulos S."/>
            <person name="Stone C."/>
            <person name="Strader C."/>
            <person name="Tesfaye S."/>
            <person name="Thomson T."/>
            <person name="Thoulutsang Y."/>
            <person name="Thoulutsang D."/>
            <person name="Topham K."/>
            <person name="Topping I."/>
            <person name="Tsamla T."/>
            <person name="Vassiliev H."/>
            <person name="Vo A."/>
            <person name="Wangchuk T."/>
            <person name="Wangdi T."/>
            <person name="Weiand M."/>
            <person name="Wilkinson J."/>
            <person name="Wilson A."/>
            <person name="Yadav S."/>
            <person name="Young G."/>
            <person name="Yu Q."/>
            <person name="Zembek L."/>
            <person name="Zhong D."/>
            <person name="Zimmer A."/>
            <person name="Zwirko Z."/>
            <person name="Jaffe D.B."/>
            <person name="Alvarez P."/>
            <person name="Brockman W."/>
            <person name="Butler J."/>
            <person name="Chin C."/>
            <person name="Gnerre S."/>
            <person name="Grabherr M."/>
            <person name="Kleber M."/>
            <person name="Mauceli E."/>
            <person name="MacCallum I."/>
        </authorList>
    </citation>
    <scope>NUCLEOTIDE SEQUENCE [LARGE SCALE GENOMIC DNA]</scope>
    <source>
        <strain evidence="2">Tucson 15287-2541.00</strain>
    </source>
</reference>
<evidence type="ECO:0000313" key="2">
    <source>
        <dbReference type="Proteomes" id="UP000001070"/>
    </source>
</evidence>